<keyword evidence="1" id="KW-0175">Coiled coil</keyword>
<accession>A0A6A6MCG4</accession>
<feature type="compositionally biased region" description="Basic and acidic residues" evidence="2">
    <location>
        <begin position="26"/>
        <end position="38"/>
    </location>
</feature>
<reference evidence="3 4" key="1">
    <citation type="journal article" date="2020" name="Mol. Plant">
        <title>The Chromosome-Based Rubber Tree Genome Provides New Insights into Spurge Genome Evolution and Rubber Biosynthesis.</title>
        <authorList>
            <person name="Liu J."/>
            <person name="Shi C."/>
            <person name="Shi C.C."/>
            <person name="Li W."/>
            <person name="Zhang Q.J."/>
            <person name="Zhang Y."/>
            <person name="Li K."/>
            <person name="Lu H.F."/>
            <person name="Shi C."/>
            <person name="Zhu S.T."/>
            <person name="Xiao Z.Y."/>
            <person name="Nan H."/>
            <person name="Yue Y."/>
            <person name="Zhu X.G."/>
            <person name="Wu Y."/>
            <person name="Hong X.N."/>
            <person name="Fan G.Y."/>
            <person name="Tong Y."/>
            <person name="Zhang D."/>
            <person name="Mao C.L."/>
            <person name="Liu Y.L."/>
            <person name="Hao S.J."/>
            <person name="Liu W.Q."/>
            <person name="Lv M.Q."/>
            <person name="Zhang H.B."/>
            <person name="Liu Y."/>
            <person name="Hu-Tang G.R."/>
            <person name="Wang J.P."/>
            <person name="Wang J.H."/>
            <person name="Sun Y.H."/>
            <person name="Ni S.B."/>
            <person name="Chen W.B."/>
            <person name="Zhang X.C."/>
            <person name="Jiao Y.N."/>
            <person name="Eichler E.E."/>
            <person name="Li G.H."/>
            <person name="Liu X."/>
            <person name="Gao L.Z."/>
        </authorList>
    </citation>
    <scope>NUCLEOTIDE SEQUENCE [LARGE SCALE GENOMIC DNA]</scope>
    <source>
        <strain evidence="4">cv. GT1</strain>
        <tissue evidence="3">Leaf</tissue>
    </source>
</reference>
<dbReference type="AlphaFoldDB" id="A0A6A6MCG4"/>
<gene>
    <name evidence="3" type="ORF">GH714_023136</name>
</gene>
<name>A0A6A6MCG4_HEVBR</name>
<sequence>MALWGTRTLTPEQKAQIAAEQQQDQEGTRKSHHLTDSGSLKDVEEARCPMFILLNCLLLAIADVAQTRSILQTLGPRPDHETVDTARLKLSEIESNLSTQLEEIVLSPQPAEVDRLEWRAHLADKEQHCRQASEKEKNLYKTILQLEEMHESYEKLLKAAEQRLVKIYEKAEMGGGEG</sequence>
<feature type="compositionally biased region" description="Low complexity" evidence="2">
    <location>
        <begin position="12"/>
        <end position="25"/>
    </location>
</feature>
<evidence type="ECO:0000256" key="2">
    <source>
        <dbReference type="SAM" id="MobiDB-lite"/>
    </source>
</evidence>
<feature type="region of interest" description="Disordered" evidence="2">
    <location>
        <begin position="1"/>
        <end position="38"/>
    </location>
</feature>
<dbReference type="Proteomes" id="UP000467840">
    <property type="component" value="Chromosome 14"/>
</dbReference>
<evidence type="ECO:0000256" key="1">
    <source>
        <dbReference type="SAM" id="Coils"/>
    </source>
</evidence>
<evidence type="ECO:0000313" key="3">
    <source>
        <dbReference type="EMBL" id="KAF2311451.1"/>
    </source>
</evidence>
<dbReference type="EMBL" id="JAAGAX010000006">
    <property type="protein sequence ID" value="KAF2311451.1"/>
    <property type="molecule type" value="Genomic_DNA"/>
</dbReference>
<comment type="caution">
    <text evidence="3">The sequence shown here is derived from an EMBL/GenBank/DDBJ whole genome shotgun (WGS) entry which is preliminary data.</text>
</comment>
<feature type="coiled-coil region" evidence="1">
    <location>
        <begin position="143"/>
        <end position="170"/>
    </location>
</feature>
<keyword evidence="4" id="KW-1185">Reference proteome</keyword>
<proteinExistence type="predicted"/>
<evidence type="ECO:0000313" key="4">
    <source>
        <dbReference type="Proteomes" id="UP000467840"/>
    </source>
</evidence>
<organism evidence="3 4">
    <name type="scientific">Hevea brasiliensis</name>
    <name type="common">Para rubber tree</name>
    <name type="synonym">Siphonia brasiliensis</name>
    <dbReference type="NCBI Taxonomy" id="3981"/>
    <lineage>
        <taxon>Eukaryota</taxon>
        <taxon>Viridiplantae</taxon>
        <taxon>Streptophyta</taxon>
        <taxon>Embryophyta</taxon>
        <taxon>Tracheophyta</taxon>
        <taxon>Spermatophyta</taxon>
        <taxon>Magnoliopsida</taxon>
        <taxon>eudicotyledons</taxon>
        <taxon>Gunneridae</taxon>
        <taxon>Pentapetalae</taxon>
        <taxon>rosids</taxon>
        <taxon>fabids</taxon>
        <taxon>Malpighiales</taxon>
        <taxon>Euphorbiaceae</taxon>
        <taxon>Crotonoideae</taxon>
        <taxon>Micrandreae</taxon>
        <taxon>Hevea</taxon>
    </lineage>
</organism>
<protein>
    <submittedName>
        <fullName evidence="3">Uncharacterized protein</fullName>
    </submittedName>
</protein>